<dbReference type="Pfam" id="PF18203">
    <property type="entry name" value="IPTL-CTERM"/>
    <property type="match status" value="1"/>
</dbReference>
<reference evidence="3 4" key="1">
    <citation type="submission" date="2020-08" db="EMBL/GenBank/DDBJ databases">
        <title>Genome sequence of Acidovorax monticola KACC 19171T.</title>
        <authorList>
            <person name="Hyun D.-W."/>
            <person name="Bae J.-W."/>
        </authorList>
    </citation>
    <scope>NUCLEOTIDE SEQUENCE [LARGE SCALE GENOMIC DNA]</scope>
    <source>
        <strain evidence="3 4">KACC 19171</strain>
    </source>
</reference>
<proteinExistence type="predicted"/>
<protein>
    <submittedName>
        <fullName evidence="3">IPTL-CTERM sorting domain-containing protein</fullName>
    </submittedName>
</protein>
<dbReference type="InterPro" id="IPR036116">
    <property type="entry name" value="FN3_sf"/>
</dbReference>
<organism evidence="3 4">
    <name type="scientific">Paenacidovorax monticola</name>
    <dbReference type="NCBI Taxonomy" id="1926868"/>
    <lineage>
        <taxon>Bacteria</taxon>
        <taxon>Pseudomonadati</taxon>
        <taxon>Pseudomonadota</taxon>
        <taxon>Betaproteobacteria</taxon>
        <taxon>Burkholderiales</taxon>
        <taxon>Comamonadaceae</taxon>
        <taxon>Paenacidovorax</taxon>
    </lineage>
</organism>
<dbReference type="PROSITE" id="PS50853">
    <property type="entry name" value="FN3"/>
    <property type="match status" value="1"/>
</dbReference>
<dbReference type="NCBIfam" id="TIGR04174">
    <property type="entry name" value="IPTL_CTERM"/>
    <property type="match status" value="1"/>
</dbReference>
<dbReference type="AlphaFoldDB" id="A0A7H0HFQ5"/>
<dbReference type="InterPro" id="IPR011460">
    <property type="entry name" value="Lcl_C"/>
</dbReference>
<dbReference type="Pfam" id="PF00041">
    <property type="entry name" value="fn3"/>
    <property type="match status" value="1"/>
</dbReference>
<name>A0A7H0HFQ5_9BURK</name>
<dbReference type="Gene3D" id="2.60.40.10">
    <property type="entry name" value="Immunoglobulins"/>
    <property type="match status" value="1"/>
</dbReference>
<keyword evidence="4" id="KW-1185">Reference proteome</keyword>
<dbReference type="SUPFAM" id="SSF49265">
    <property type="entry name" value="Fibronectin type III"/>
    <property type="match status" value="1"/>
</dbReference>
<dbReference type="NCBIfam" id="NF041766">
    <property type="entry name" value="choice_anch_U"/>
    <property type="match status" value="1"/>
</dbReference>
<evidence type="ECO:0000259" key="2">
    <source>
        <dbReference type="PROSITE" id="PS50853"/>
    </source>
</evidence>
<evidence type="ECO:0000313" key="4">
    <source>
        <dbReference type="Proteomes" id="UP000516057"/>
    </source>
</evidence>
<dbReference type="KEGG" id="amon:H9L24_21640"/>
<dbReference type="InterPro" id="IPR013783">
    <property type="entry name" value="Ig-like_fold"/>
</dbReference>
<dbReference type="Pfam" id="PF07603">
    <property type="entry name" value="Lcl_C"/>
    <property type="match status" value="1"/>
</dbReference>
<dbReference type="InterPro" id="IPR026442">
    <property type="entry name" value="IPTL_CTERM"/>
</dbReference>
<dbReference type="RefSeq" id="WP_187736355.1">
    <property type="nucleotide sequence ID" value="NZ_CP060790.1"/>
</dbReference>
<keyword evidence="1" id="KW-0812">Transmembrane</keyword>
<dbReference type="InterPro" id="IPR053784">
    <property type="entry name" value="Choice_anch_U_dom"/>
</dbReference>
<dbReference type="EMBL" id="CP060790">
    <property type="protein sequence ID" value="QNP59371.1"/>
    <property type="molecule type" value="Genomic_DNA"/>
</dbReference>
<dbReference type="InterPro" id="IPR003961">
    <property type="entry name" value="FN3_dom"/>
</dbReference>
<dbReference type="CDD" id="cd00063">
    <property type="entry name" value="FN3"/>
    <property type="match status" value="1"/>
</dbReference>
<feature type="transmembrane region" description="Helical" evidence="1">
    <location>
        <begin position="543"/>
        <end position="560"/>
    </location>
</feature>
<keyword evidence="1" id="KW-0472">Membrane</keyword>
<sequence>MTPLLALAQSCAGSANARGNYILGMVDGTASAMHWNTGLVWSRCSVGRVWNGSSCTGNDDVQEWNTWAETRRLLPKSFTGQEHWGLSAGFAQDLLASGAWRLPYLEELKGLTDGCAPEPKINREVFWVQQNFENYWTASVNSFGDGVAYALHFYIGIYNGYPRSNAQNPRTFSARMVRGGQAFATLPAHPAQVAGTGVQTSFAAVTVQATAAGQAWGGARIEGQGNPQFRVNGGAWVTEAIVRSGDQIAVRVTAPMELGQRYTATLRLRSGLTTGTSPNGENPAGEATAVQETRSDFVVEAATVPGIPLGLSAVGGDGWAALEISPPADDGGTAILRYEAEAAPQPSGAVTTASCDGVRCTVGSLANDTDYLLRVRAVNAVGAGPWSAPAAATPRMGHPAVPLPEGAGSAAVVITGQPPGCTLTQLRFDGAATAGIALPAGARLPHGVMRFAVSGCAGASLRVSVTYPTSLKGLQLRKWGPPRPGAQPAWFPNGATLSADGRTVNWQIDDDGAGDNDSSTPGSIVDPFAPMALPSSTQSIPALSPWGLALLTALAALLGWRRRSYRG</sequence>
<evidence type="ECO:0000313" key="3">
    <source>
        <dbReference type="EMBL" id="QNP59371.1"/>
    </source>
</evidence>
<gene>
    <name evidence="3" type="ORF">H9L24_21640</name>
</gene>
<keyword evidence="1" id="KW-1133">Transmembrane helix</keyword>
<feature type="domain" description="Fibronectin type-III" evidence="2">
    <location>
        <begin position="304"/>
        <end position="397"/>
    </location>
</feature>
<dbReference type="Proteomes" id="UP000516057">
    <property type="component" value="Chromosome"/>
</dbReference>
<evidence type="ECO:0000256" key="1">
    <source>
        <dbReference type="SAM" id="Phobius"/>
    </source>
</evidence>
<dbReference type="SMART" id="SM00060">
    <property type="entry name" value="FN3"/>
    <property type="match status" value="1"/>
</dbReference>
<accession>A0A7H0HFQ5</accession>